<dbReference type="AlphaFoldDB" id="A0ABD3RY72"/>
<feature type="region of interest" description="Disordered" evidence="1">
    <location>
        <begin position="389"/>
        <end position="468"/>
    </location>
</feature>
<gene>
    <name evidence="2" type="ORF">ACHAXA_006159</name>
</gene>
<dbReference type="EMBL" id="JALLPB020000117">
    <property type="protein sequence ID" value="KAL3817159.1"/>
    <property type="molecule type" value="Genomic_DNA"/>
</dbReference>
<evidence type="ECO:0000313" key="2">
    <source>
        <dbReference type="EMBL" id="KAL3817159.1"/>
    </source>
</evidence>
<accession>A0ABD3RY72</accession>
<proteinExistence type="predicted"/>
<evidence type="ECO:0000256" key="1">
    <source>
        <dbReference type="SAM" id="MobiDB-lite"/>
    </source>
</evidence>
<keyword evidence="3" id="KW-1185">Reference proteome</keyword>
<feature type="compositionally biased region" description="Gly residues" evidence="1">
    <location>
        <begin position="138"/>
        <end position="147"/>
    </location>
</feature>
<comment type="caution">
    <text evidence="2">The sequence shown here is derived from an EMBL/GenBank/DDBJ whole genome shotgun (WGS) entry which is preliminary data.</text>
</comment>
<organism evidence="2 3">
    <name type="scientific">Cyclostephanos tholiformis</name>
    <dbReference type="NCBI Taxonomy" id="382380"/>
    <lineage>
        <taxon>Eukaryota</taxon>
        <taxon>Sar</taxon>
        <taxon>Stramenopiles</taxon>
        <taxon>Ochrophyta</taxon>
        <taxon>Bacillariophyta</taxon>
        <taxon>Coscinodiscophyceae</taxon>
        <taxon>Thalassiosirophycidae</taxon>
        <taxon>Stephanodiscales</taxon>
        <taxon>Stephanodiscaceae</taxon>
        <taxon>Cyclostephanos</taxon>
    </lineage>
</organism>
<dbReference type="Proteomes" id="UP001530377">
    <property type="component" value="Unassembled WGS sequence"/>
</dbReference>
<name>A0ABD3RY72_9STRA</name>
<feature type="region of interest" description="Disordered" evidence="1">
    <location>
        <begin position="131"/>
        <end position="157"/>
    </location>
</feature>
<reference evidence="2 3" key="1">
    <citation type="submission" date="2024-10" db="EMBL/GenBank/DDBJ databases">
        <title>Updated reference genomes for cyclostephanoid diatoms.</title>
        <authorList>
            <person name="Roberts W.R."/>
            <person name="Alverson A.J."/>
        </authorList>
    </citation>
    <scope>NUCLEOTIDE SEQUENCE [LARGE SCALE GENOMIC DNA]</scope>
    <source>
        <strain evidence="2 3">AJA228-03</strain>
    </source>
</reference>
<evidence type="ECO:0000313" key="3">
    <source>
        <dbReference type="Proteomes" id="UP001530377"/>
    </source>
</evidence>
<protein>
    <submittedName>
        <fullName evidence="2">Uncharacterized protein</fullName>
    </submittedName>
</protein>
<sequence>MASTISGMAASIRSATESVTFDMAGHDASSIGQIVRDAFGMPFSHLNDNDRGGRMIRITFVVGAGRLSRQKYDSSAMQALTLALKALDYVEDRAASCLIECGGCYKTQHDTGKNLYTVVVFPRSVGADGNGDDDCAKEGGGAGGGVGSSSSSSSSSYPIPMPLVEGTAAHTILLSSEDAFKKSVPYMCPSWSEKRMCSEVLHFAIESVSAIDDKLISGMALSDIEQSFYDAVGGKTSIDAKVECTRRLMAEQVESGPMTRREIDLLLRQVGEKIARFDTDIDAAMRDSMEGRAATLTAQRERAEARRVMLMGRVASSPHPLKHESRISELRRRLMPLLELERSTKGRLLSIKETRELAARDELVSEICELEGSSRGLFEEDDAFEERLAVSRGKKQSSSTTGGGGTAKAAPGKGRVRKSGTGTRGGAAWQTPGLAAPGCKNAAAVKSKPRPGGGVFAAMMIDSDSDSD</sequence>